<dbReference type="Proteomes" id="UP000001015">
    <property type="component" value="Chromosome"/>
</dbReference>
<dbReference type="PATRIC" id="fig|273063.9.peg.1536"/>
<name>Q971L5_SULTO</name>
<gene>
    <name evidence="1" type="ordered locus">STK_13444</name>
    <name evidence="1" type="ORF">STS162</name>
</gene>
<dbReference type="KEGG" id="sto:STK_13444"/>
<accession>Q971L5</accession>
<dbReference type="EMBL" id="BA000023">
    <property type="protein sequence ID" value="BAB66405.1"/>
    <property type="molecule type" value="Genomic_DNA"/>
</dbReference>
<proteinExistence type="predicted"/>
<evidence type="ECO:0000313" key="2">
    <source>
        <dbReference type="Proteomes" id="UP000001015"/>
    </source>
</evidence>
<evidence type="ECO:0000313" key="1">
    <source>
        <dbReference type="EMBL" id="BAB66405.1"/>
    </source>
</evidence>
<dbReference type="STRING" id="273063.STK_13444"/>
<organism evidence="1 2">
    <name type="scientific">Sulfurisphaera tokodaii (strain DSM 16993 / JCM 10545 / NBRC 100140 / 7)</name>
    <name type="common">Sulfolobus tokodaii</name>
    <dbReference type="NCBI Taxonomy" id="273063"/>
    <lineage>
        <taxon>Archaea</taxon>
        <taxon>Thermoproteota</taxon>
        <taxon>Thermoprotei</taxon>
        <taxon>Sulfolobales</taxon>
        <taxon>Sulfolobaceae</taxon>
        <taxon>Sulfurisphaera</taxon>
    </lineage>
</organism>
<sequence length="75" mass="8924">MNLDERTLEKIADCWVRFRRVMHVSELDEDCKHVICTFLLKIAEDDKDFIDDLEIREDVEFCQKSERKPVVPGVL</sequence>
<dbReference type="AlphaFoldDB" id="Q971L5"/>
<reference evidence="2" key="1">
    <citation type="journal article" date="2001" name="DNA Res.">
        <title>Complete genome sequence of an aerobic thermoacidophilic Crenarchaeon, Sulfolobus tokodaii strain7.</title>
        <authorList>
            <person name="Kawarabayasi Y."/>
            <person name="Hino Y."/>
            <person name="Horikawa H."/>
            <person name="Jin-no K."/>
            <person name="Takahashi M."/>
            <person name="Sekine M."/>
            <person name="Baba S."/>
            <person name="Ankai A."/>
            <person name="Kosugi H."/>
            <person name="Hosoyama A."/>
            <person name="Fukui S."/>
            <person name="Nagai Y."/>
            <person name="Nishijima K."/>
            <person name="Otsuka R."/>
            <person name="Nakazawa H."/>
            <person name="Takamiya M."/>
            <person name="Kato Y."/>
            <person name="Yoshizawa T."/>
            <person name="Tanaka T."/>
            <person name="Kudoh Y."/>
            <person name="Yamazaki J."/>
            <person name="Kushida N."/>
            <person name="Oguchi A."/>
            <person name="Aoki K."/>
            <person name="Masuda S."/>
            <person name="Yanagii M."/>
            <person name="Nishimura M."/>
            <person name="Yamagishi A."/>
            <person name="Oshima T."/>
            <person name="Kikuchi H."/>
        </authorList>
    </citation>
    <scope>NUCLEOTIDE SEQUENCE [LARGE SCALE GENOMIC DNA]</scope>
    <source>
        <strain evidence="2">DSM 16993 / JCM 10545 / NBRC 100140 / 7</strain>
    </source>
</reference>
<protein>
    <submittedName>
        <fullName evidence="1">Uncharacterized protein</fullName>
    </submittedName>
</protein>
<keyword evidence="2" id="KW-1185">Reference proteome</keyword>